<evidence type="ECO:0000256" key="11">
    <source>
        <dbReference type="ARBA" id="ARBA00023136"/>
    </source>
</evidence>
<evidence type="ECO:0000313" key="18">
    <source>
        <dbReference type="Proteomes" id="UP000637074"/>
    </source>
</evidence>
<evidence type="ECO:0000259" key="15">
    <source>
        <dbReference type="Pfam" id="PF00905"/>
    </source>
</evidence>
<dbReference type="InterPro" id="IPR050515">
    <property type="entry name" value="Beta-lactam/transpept"/>
</dbReference>
<keyword evidence="18" id="KW-1185">Reference proteome</keyword>
<dbReference type="EC" id="3.4.16.4" evidence="5"/>
<dbReference type="PANTHER" id="PTHR30627">
    <property type="entry name" value="PEPTIDOGLYCAN D,D-TRANSPEPTIDASE"/>
    <property type="match status" value="1"/>
</dbReference>
<dbReference type="PANTHER" id="PTHR30627:SF2">
    <property type="entry name" value="PEPTIDOGLYCAN D,D-TRANSPEPTIDASE MRDA"/>
    <property type="match status" value="1"/>
</dbReference>
<evidence type="ECO:0000256" key="5">
    <source>
        <dbReference type="ARBA" id="ARBA00012448"/>
    </source>
</evidence>
<evidence type="ECO:0000256" key="3">
    <source>
        <dbReference type="ARBA" id="ARBA00004752"/>
    </source>
</evidence>
<comment type="caution">
    <text evidence="17">The sequence shown here is derived from an EMBL/GenBank/DDBJ whole genome shotgun (WGS) entry which is preliminary data.</text>
</comment>
<evidence type="ECO:0000256" key="12">
    <source>
        <dbReference type="ARBA" id="ARBA00023316"/>
    </source>
</evidence>
<evidence type="ECO:0000256" key="1">
    <source>
        <dbReference type="ARBA" id="ARBA00004167"/>
    </source>
</evidence>
<proteinExistence type="inferred from homology"/>
<evidence type="ECO:0000256" key="7">
    <source>
        <dbReference type="ARBA" id="ARBA00022692"/>
    </source>
</evidence>
<dbReference type="Gene3D" id="1.10.10.1230">
    <property type="entry name" value="Penicillin-binding protein, N-terminal non-catalytic domain, head sub-domain"/>
    <property type="match status" value="1"/>
</dbReference>
<dbReference type="SUPFAM" id="SSF56519">
    <property type="entry name" value="Penicillin binding protein dimerisation domain"/>
    <property type="match status" value="1"/>
</dbReference>
<dbReference type="InterPro" id="IPR005311">
    <property type="entry name" value="PBP_dimer"/>
</dbReference>
<sequence>MDKQKKKTSHFPFRLNVLFFSVFVLFSILILRLGFIQIVHGENYKKDLERKEDITVSNPVPRGKLYDRYFRVIVDNVPKSAITFTNQGFSQTEMLQTAERLGQLIEKNTDRVTDRDKRDFWMMKHPALADAKITKHEKDLYAAKKLSDRDLYKLKLDRITDEELKKFSKQELKVLAIFKEFTSGYKFIPQIVKNENVTDEEFAFVSENLQSLPGVDTTTDWERFYPFDYTLRSVLGKVTKSEEGLPAEQLEYFLARDYHRNDRVGKSQLESYYEEILRGHKAKIKNITDKTGTVIETQQVIDGRKGKDLVLTIDMDLQKAVDQIVEEELLKAKRWPGTWLTDRAYVVLMDPYSGDILAMSGKKLTRNDKTGRLEMQDDALGTFTTTYSVGSAVKGATILTGYKTGAISPGTVFDDTGIKIKDTPIKKSYAYLGRLNEITALKKSSNVYMFHTAIRIGKGHYEYDKPLNFSNKMAFETIRNSFASFGLGTRTGIDLPNEQTGFKGQSRLPGYLLDLVIGQYDTYSTMQLAQYVATIANGGYRMQPHIVKEIRNPVQGKDKLGPVLKEISPTVLNTIDAKDEWLHRVHTGFRKVMQEPGGTAYKFFKGAKYSPAGKTGTAEAFYDGPLRHRYGKEPPPVMNLSLVGYAPSSHPEVAMAVLVPWAYHGKEDNKANLKIGRRVLDTYFKMKQGSNY</sequence>
<dbReference type="RefSeq" id="WP_191269077.1">
    <property type="nucleotide sequence ID" value="NZ_BNDS01000001.1"/>
</dbReference>
<reference evidence="17 18" key="1">
    <citation type="journal article" date="2022" name="Int. J. Syst. Evol. Microbiol.">
        <title>Neobacillus kokaensis sp. nov., isolated from soil.</title>
        <authorList>
            <person name="Yuki K."/>
            <person name="Matsubara H."/>
            <person name="Yamaguchi S."/>
        </authorList>
    </citation>
    <scope>NUCLEOTIDE SEQUENCE [LARGE SCALE GENOMIC DNA]</scope>
    <source>
        <strain evidence="17 18">LOB 377</strain>
    </source>
</reference>
<dbReference type="EMBL" id="BNDS01000001">
    <property type="protein sequence ID" value="GHH96806.1"/>
    <property type="molecule type" value="Genomic_DNA"/>
</dbReference>
<feature type="transmembrane region" description="Helical" evidence="14">
    <location>
        <begin position="12"/>
        <end position="35"/>
    </location>
</feature>
<protein>
    <recommendedName>
        <fullName evidence="5">serine-type D-Ala-D-Ala carboxypeptidase</fullName>
        <ecNumber evidence="5">3.4.16.4</ecNumber>
    </recommendedName>
</protein>
<evidence type="ECO:0000256" key="8">
    <source>
        <dbReference type="ARBA" id="ARBA00022960"/>
    </source>
</evidence>
<keyword evidence="8" id="KW-0133">Cell shape</keyword>
<gene>
    <name evidence="17" type="ORF">AM1BK_03490</name>
</gene>
<dbReference type="Gene3D" id="3.40.710.10">
    <property type="entry name" value="DD-peptidase/beta-lactamase superfamily"/>
    <property type="match status" value="1"/>
</dbReference>
<dbReference type="Proteomes" id="UP000637074">
    <property type="component" value="Unassembled WGS sequence"/>
</dbReference>
<accession>A0ABQ3N6K4</accession>
<keyword evidence="10 14" id="KW-1133">Transmembrane helix</keyword>
<keyword evidence="9" id="KW-0573">Peptidoglycan synthesis</keyword>
<evidence type="ECO:0000256" key="13">
    <source>
        <dbReference type="ARBA" id="ARBA00034000"/>
    </source>
</evidence>
<evidence type="ECO:0000256" key="2">
    <source>
        <dbReference type="ARBA" id="ARBA00004236"/>
    </source>
</evidence>
<dbReference type="InterPro" id="IPR036138">
    <property type="entry name" value="PBP_dimer_sf"/>
</dbReference>
<keyword evidence="11 14" id="KW-0472">Membrane</keyword>
<organism evidence="17 18">
    <name type="scientific">Neobacillus kokaensis</name>
    <dbReference type="NCBI Taxonomy" id="2759023"/>
    <lineage>
        <taxon>Bacteria</taxon>
        <taxon>Bacillati</taxon>
        <taxon>Bacillota</taxon>
        <taxon>Bacilli</taxon>
        <taxon>Bacillales</taxon>
        <taxon>Bacillaceae</taxon>
        <taxon>Neobacillus</taxon>
    </lineage>
</organism>
<evidence type="ECO:0000256" key="9">
    <source>
        <dbReference type="ARBA" id="ARBA00022984"/>
    </source>
</evidence>
<evidence type="ECO:0000256" key="6">
    <source>
        <dbReference type="ARBA" id="ARBA00022475"/>
    </source>
</evidence>
<feature type="domain" description="Penicillin-binding protein dimerisation" evidence="16">
    <location>
        <begin position="59"/>
        <end position="298"/>
    </location>
</feature>
<dbReference type="SUPFAM" id="SSF56601">
    <property type="entry name" value="beta-lactamase/transpeptidase-like"/>
    <property type="match status" value="1"/>
</dbReference>
<comment type="similarity">
    <text evidence="4">Belongs to the transpeptidase family.</text>
</comment>
<keyword evidence="6" id="KW-1003">Cell membrane</keyword>
<comment type="pathway">
    <text evidence="3">Cell wall biogenesis; peptidoglycan biosynthesis.</text>
</comment>
<evidence type="ECO:0000259" key="16">
    <source>
        <dbReference type="Pfam" id="PF03717"/>
    </source>
</evidence>
<feature type="domain" description="Penicillin-binding protein transpeptidase" evidence="15">
    <location>
        <begin position="345"/>
        <end position="680"/>
    </location>
</feature>
<evidence type="ECO:0000256" key="14">
    <source>
        <dbReference type="SAM" id="Phobius"/>
    </source>
</evidence>
<dbReference type="InterPro" id="IPR012338">
    <property type="entry name" value="Beta-lactam/transpept-like"/>
</dbReference>
<evidence type="ECO:0000256" key="10">
    <source>
        <dbReference type="ARBA" id="ARBA00022989"/>
    </source>
</evidence>
<evidence type="ECO:0000256" key="4">
    <source>
        <dbReference type="ARBA" id="ARBA00007171"/>
    </source>
</evidence>
<name>A0ABQ3N6K4_9BACI</name>
<keyword evidence="7 14" id="KW-0812">Transmembrane</keyword>
<evidence type="ECO:0000313" key="17">
    <source>
        <dbReference type="EMBL" id="GHH96806.1"/>
    </source>
</evidence>
<dbReference type="Gene3D" id="3.90.1310.10">
    <property type="entry name" value="Penicillin-binding protein 2a (Domain 2)"/>
    <property type="match status" value="1"/>
</dbReference>
<comment type="catalytic activity">
    <reaction evidence="13">
        <text>Preferential cleavage: (Ac)2-L-Lys-D-Ala-|-D-Ala. Also transpeptidation of peptidyl-alanyl moieties that are N-acyl substituents of D-alanine.</text>
        <dbReference type="EC" id="3.4.16.4"/>
    </reaction>
</comment>
<comment type="subcellular location">
    <subcellularLocation>
        <location evidence="2">Cell membrane</location>
    </subcellularLocation>
    <subcellularLocation>
        <location evidence="1">Membrane</location>
        <topology evidence="1">Single-pass membrane protein</topology>
    </subcellularLocation>
</comment>
<dbReference type="InterPro" id="IPR001460">
    <property type="entry name" value="PCN-bd_Tpept"/>
</dbReference>
<dbReference type="Pfam" id="PF00905">
    <property type="entry name" value="Transpeptidase"/>
    <property type="match status" value="1"/>
</dbReference>
<keyword evidence="12" id="KW-0961">Cell wall biogenesis/degradation</keyword>
<dbReference type="Pfam" id="PF03717">
    <property type="entry name" value="PBP_dimer"/>
    <property type="match status" value="1"/>
</dbReference>